<comment type="similarity">
    <text evidence="1">Belongs to the eIF-2B alpha/beta/delta subunits family. MtnA subfamily.</text>
</comment>
<dbReference type="GO" id="GO:0019509">
    <property type="term" value="P:L-methionine salvage from methylthioadenosine"/>
    <property type="evidence" value="ECO:0007669"/>
    <property type="project" value="TreeGrafter"/>
</dbReference>
<comment type="catalytic activity">
    <reaction evidence="3">
        <text>5-deoxy-alpha-D-ribose 1-phosphate = 5-deoxy-D-ribulose 1-phosphate</text>
        <dbReference type="Rhea" id="RHEA:61296"/>
        <dbReference type="ChEBI" id="CHEBI:58749"/>
        <dbReference type="ChEBI" id="CHEBI:144504"/>
    </reaction>
    <physiologicalReaction direction="left-to-right" evidence="3">
        <dbReference type="Rhea" id="RHEA:61297"/>
    </physiologicalReaction>
</comment>
<dbReference type="NCBIfam" id="TIGR00524">
    <property type="entry name" value="eIF-2B_rel"/>
    <property type="match status" value="1"/>
</dbReference>
<accession>A0A0H4J0U2</accession>
<dbReference type="PANTHER" id="PTHR43475:SF1">
    <property type="entry name" value="METHYLTHIORIBOSE-1-PHOSPHATE ISOMERASE"/>
    <property type="match status" value="1"/>
</dbReference>
<evidence type="ECO:0000313" key="7">
    <source>
        <dbReference type="EMBL" id="AKO65388.1"/>
    </source>
</evidence>
<dbReference type="OrthoDB" id="9803436at2"/>
<organism evidence="7 8">
    <name type="scientific">Methylophilales bacterium MBRS-H7</name>
    <dbReference type="NCBI Taxonomy" id="1623450"/>
    <lineage>
        <taxon>Bacteria</taxon>
        <taxon>Pseudomonadati</taxon>
        <taxon>Pseudomonadota</taxon>
        <taxon>Betaproteobacteria</taxon>
        <taxon>Nitrosomonadales</taxon>
        <taxon>OM43 clade</taxon>
    </lineage>
</organism>
<dbReference type="InterPro" id="IPR005251">
    <property type="entry name" value="IF-M1Pi"/>
</dbReference>
<dbReference type="FunFam" id="1.20.120.420:FF:000003">
    <property type="entry name" value="Methylthioribose-1-phosphate isomerase"/>
    <property type="match status" value="1"/>
</dbReference>
<dbReference type="InterPro" id="IPR011559">
    <property type="entry name" value="Initiation_fac_2B_a/b/d"/>
</dbReference>
<keyword evidence="2" id="KW-0413">Isomerase</keyword>
<evidence type="ECO:0000256" key="3">
    <source>
        <dbReference type="ARBA" id="ARBA00050906"/>
    </source>
</evidence>
<dbReference type="InterPro" id="IPR042529">
    <property type="entry name" value="IF_2B-like_C"/>
</dbReference>
<dbReference type="SUPFAM" id="SSF100950">
    <property type="entry name" value="NagB/RpiA/CoA transferase-like"/>
    <property type="match status" value="1"/>
</dbReference>
<name>A0A0H4J0U2_9PROT</name>
<dbReference type="InterPro" id="IPR037171">
    <property type="entry name" value="NagB/RpiA_transferase-like"/>
</dbReference>
<dbReference type="InterPro" id="IPR027363">
    <property type="entry name" value="M1Pi_N"/>
</dbReference>
<proteinExistence type="inferred from homology"/>
<comment type="function">
    <text evidence="5">Catalyzes the interconversion of methylthioribose-1-phosphate (MTR-1-P) into methylthioribulose-1-phosphate (MTRu-1-P). Also catalyzes the interconversion of 5-deoxyribose 1-phosphate and 5-deoxyribulose 1-phosphate. Part of a bifunctional DHAP-shunt salvage pathway for SAM by-products.</text>
</comment>
<dbReference type="Proteomes" id="UP000066549">
    <property type="component" value="Chromosome"/>
</dbReference>
<dbReference type="AlphaFoldDB" id="A0A0H4J0U2"/>
<gene>
    <name evidence="7" type="ORF">VI33_01040</name>
</gene>
<dbReference type="FunFam" id="3.40.50.10470:FF:000006">
    <property type="entry name" value="Methylthioribose-1-phosphate isomerase"/>
    <property type="match status" value="1"/>
</dbReference>
<evidence type="ECO:0000313" key="8">
    <source>
        <dbReference type="Proteomes" id="UP000066549"/>
    </source>
</evidence>
<dbReference type="Gene3D" id="1.20.120.420">
    <property type="entry name" value="translation initiation factor eif-2b, domain 1"/>
    <property type="match status" value="1"/>
</dbReference>
<dbReference type="GO" id="GO:0046523">
    <property type="term" value="F:S-methyl-5-thioribose-1-phosphate isomerase activity"/>
    <property type="evidence" value="ECO:0007669"/>
    <property type="project" value="UniProtKB-EC"/>
</dbReference>
<evidence type="ECO:0000256" key="2">
    <source>
        <dbReference type="ARBA" id="ARBA00023235"/>
    </source>
</evidence>
<sequence>MKVAGKHYQTIWLDRENSKVFFIDQALLPFEFSIKSTSQHEDLINAIKTMQVRGAPVIGITGALALLLGMSTDSSDENLNHLSQEIIKARPTAVNLAWAVNSMSEEIQKISQERRLGFAWNYAEKLIQNDMQCNHQIGVHGGQLIIDNNYNNILTHCNAGWLATVDHGTALSPIFEAFRNNQNIHVWVDETRPRNQGLLTCWELMNEKIPYTLIVDNAGGLLMMEKKVDAVIVGADRISINGHVCNKIGTYLKALAAKANNIPFYVAAPSSTIDINFKDEINFDIENRSTDEILKINGLDENKQLSVVSFSEFNAHNPAFDITPNHLISGIITEKGIFKPEVLKAVYA</sequence>
<comment type="catalytic activity">
    <reaction evidence="4">
        <text>5-(methylsulfanyl)-alpha-D-ribose 1-phosphate = 5-(methylsulfanyl)-D-ribulose 1-phosphate</text>
        <dbReference type="Rhea" id="RHEA:19989"/>
        <dbReference type="ChEBI" id="CHEBI:58533"/>
        <dbReference type="ChEBI" id="CHEBI:58548"/>
        <dbReference type="EC" id="5.3.1.23"/>
    </reaction>
    <physiologicalReaction direction="left-to-right" evidence="4">
        <dbReference type="Rhea" id="RHEA:19990"/>
    </physiologicalReaction>
</comment>
<protein>
    <recommendedName>
        <fullName evidence="6">S-methyl-5-thioribose-1-phosphate isomerase</fullName>
        <ecNumber evidence="6">5.3.1.23</ecNumber>
    </recommendedName>
</protein>
<dbReference type="InterPro" id="IPR000649">
    <property type="entry name" value="IF-2B-related"/>
</dbReference>
<evidence type="ECO:0000256" key="5">
    <source>
        <dbReference type="ARBA" id="ARBA00058145"/>
    </source>
</evidence>
<dbReference type="NCBIfam" id="NF004326">
    <property type="entry name" value="PRK05720.1"/>
    <property type="match status" value="1"/>
</dbReference>
<evidence type="ECO:0000256" key="6">
    <source>
        <dbReference type="ARBA" id="ARBA00066897"/>
    </source>
</evidence>
<dbReference type="EMBL" id="CP011002">
    <property type="protein sequence ID" value="AKO65388.1"/>
    <property type="molecule type" value="Genomic_DNA"/>
</dbReference>
<dbReference type="EC" id="5.3.1.23" evidence="6"/>
<dbReference type="PANTHER" id="PTHR43475">
    <property type="entry name" value="METHYLTHIORIBOSE-1-PHOSPHATE ISOMERASE"/>
    <property type="match status" value="1"/>
</dbReference>
<evidence type="ECO:0000256" key="4">
    <source>
        <dbReference type="ARBA" id="ARBA00051169"/>
    </source>
</evidence>
<dbReference type="Gene3D" id="3.40.50.10470">
    <property type="entry name" value="Translation initiation factor eif-2b, domain 2"/>
    <property type="match status" value="1"/>
</dbReference>
<evidence type="ECO:0000256" key="1">
    <source>
        <dbReference type="ARBA" id="ARBA00009117"/>
    </source>
</evidence>
<keyword evidence="8" id="KW-1185">Reference proteome</keyword>
<dbReference type="NCBIfam" id="TIGR00512">
    <property type="entry name" value="salvage_mtnA"/>
    <property type="match status" value="1"/>
</dbReference>
<dbReference type="Pfam" id="PF01008">
    <property type="entry name" value="IF-2B"/>
    <property type="match status" value="1"/>
</dbReference>
<reference evidence="7 8" key="1">
    <citation type="submission" date="2015-03" db="EMBL/GenBank/DDBJ databases">
        <title>Comparative analysis of the OM43 clade including a novel species from Red Sea uncovers genomic and metabolic diversity among marine methylotrophs.</title>
        <authorList>
            <person name="Jimenez-Infante F."/>
            <person name="Ngugi D.K."/>
            <person name="Vinu M."/>
            <person name="Alam I."/>
            <person name="Kamau A."/>
            <person name="Blom J."/>
            <person name="Bajic V.B."/>
            <person name="Stingl U."/>
        </authorList>
    </citation>
    <scope>NUCLEOTIDE SEQUENCE [LARGE SCALE GENOMIC DNA]</scope>
    <source>
        <strain evidence="7 8">MBRSH7</strain>
    </source>
</reference>
<dbReference type="PATRIC" id="fig|1623450.3.peg.212"/>